<accession>A0AAD8E1V7</accession>
<reference evidence="1" key="1">
    <citation type="journal article" date="2023" name="IScience">
        <title>Live-bearing cockroach genome reveals convergent evolutionary mechanisms linked to viviparity in insects and beyond.</title>
        <authorList>
            <person name="Fouks B."/>
            <person name="Harrison M.C."/>
            <person name="Mikhailova A.A."/>
            <person name="Marchal E."/>
            <person name="English S."/>
            <person name="Carruthers M."/>
            <person name="Jennings E.C."/>
            <person name="Chiamaka E.L."/>
            <person name="Frigard R.A."/>
            <person name="Pippel M."/>
            <person name="Attardo G.M."/>
            <person name="Benoit J.B."/>
            <person name="Bornberg-Bauer E."/>
            <person name="Tobe S.S."/>
        </authorList>
    </citation>
    <scope>NUCLEOTIDE SEQUENCE</scope>
    <source>
        <strain evidence="1">Stay&amp;Tobe</strain>
    </source>
</reference>
<evidence type="ECO:0000313" key="1">
    <source>
        <dbReference type="EMBL" id="KAJ9574300.1"/>
    </source>
</evidence>
<organism evidence="1 2">
    <name type="scientific">Diploptera punctata</name>
    <name type="common">Pacific beetle cockroach</name>
    <dbReference type="NCBI Taxonomy" id="6984"/>
    <lineage>
        <taxon>Eukaryota</taxon>
        <taxon>Metazoa</taxon>
        <taxon>Ecdysozoa</taxon>
        <taxon>Arthropoda</taxon>
        <taxon>Hexapoda</taxon>
        <taxon>Insecta</taxon>
        <taxon>Pterygota</taxon>
        <taxon>Neoptera</taxon>
        <taxon>Polyneoptera</taxon>
        <taxon>Dictyoptera</taxon>
        <taxon>Blattodea</taxon>
        <taxon>Blaberoidea</taxon>
        <taxon>Blaberidae</taxon>
        <taxon>Diplopterinae</taxon>
        <taxon>Diploptera</taxon>
    </lineage>
</organism>
<proteinExistence type="predicted"/>
<dbReference type="EMBL" id="JASPKZ010010507">
    <property type="protein sequence ID" value="KAJ9574300.1"/>
    <property type="molecule type" value="Genomic_DNA"/>
</dbReference>
<feature type="non-terminal residue" evidence="1">
    <location>
        <position position="1"/>
    </location>
</feature>
<name>A0AAD8E1V7_DIPPU</name>
<dbReference type="Proteomes" id="UP001233999">
    <property type="component" value="Unassembled WGS sequence"/>
</dbReference>
<comment type="caution">
    <text evidence="1">The sequence shown here is derived from an EMBL/GenBank/DDBJ whole genome shotgun (WGS) entry which is preliminary data.</text>
</comment>
<gene>
    <name evidence="1" type="ORF">L9F63_026054</name>
</gene>
<sequence length="62" mass="6794">MPLVQEKKIGTKDLVASLDIHLSNARSRDCVDGPGSCPASLDVQDDNYNIDYGFGAIPYYMD</sequence>
<protein>
    <submittedName>
        <fullName evidence="1">Uncharacterized protein</fullName>
    </submittedName>
</protein>
<dbReference type="AlphaFoldDB" id="A0AAD8E1V7"/>
<evidence type="ECO:0000313" key="2">
    <source>
        <dbReference type="Proteomes" id="UP001233999"/>
    </source>
</evidence>
<keyword evidence="2" id="KW-1185">Reference proteome</keyword>
<reference evidence="1" key="2">
    <citation type="submission" date="2023-05" db="EMBL/GenBank/DDBJ databases">
        <authorList>
            <person name="Fouks B."/>
        </authorList>
    </citation>
    <scope>NUCLEOTIDE SEQUENCE</scope>
    <source>
        <strain evidence="1">Stay&amp;Tobe</strain>
        <tissue evidence="1">Testes</tissue>
    </source>
</reference>